<dbReference type="PANTHER" id="PTHR10642">
    <property type="entry name" value="RIBONUCLEASE H1"/>
    <property type="match status" value="1"/>
</dbReference>
<dbReference type="GO" id="GO:0043137">
    <property type="term" value="P:DNA replication, removal of RNA primer"/>
    <property type="evidence" value="ECO:0007669"/>
    <property type="project" value="TreeGrafter"/>
</dbReference>
<evidence type="ECO:0000256" key="4">
    <source>
        <dbReference type="ARBA" id="ARBA00005300"/>
    </source>
</evidence>
<dbReference type="Gene3D" id="3.30.420.10">
    <property type="entry name" value="Ribonuclease H-like superfamily/Ribonuclease H"/>
    <property type="match status" value="1"/>
</dbReference>
<dbReference type="InterPro" id="IPR009027">
    <property type="entry name" value="Ribosomal_bL9/RNase_H1_N"/>
</dbReference>
<dbReference type="FunFam" id="3.40.970.10:FF:000002">
    <property type="entry name" value="Ribonuclease H"/>
    <property type="match status" value="1"/>
</dbReference>
<dbReference type="Pfam" id="PF01693">
    <property type="entry name" value="Cauli_VI"/>
    <property type="match status" value="1"/>
</dbReference>
<comment type="function">
    <text evidence="3">Endonuclease that specifically degrades the RNA of RNA-DNA hybrids.</text>
</comment>
<evidence type="ECO:0000256" key="5">
    <source>
        <dbReference type="ARBA" id="ARBA00012180"/>
    </source>
</evidence>
<dbReference type="GO" id="GO:0003676">
    <property type="term" value="F:nucleic acid binding"/>
    <property type="evidence" value="ECO:0007669"/>
    <property type="project" value="InterPro"/>
</dbReference>
<evidence type="ECO:0000259" key="12">
    <source>
        <dbReference type="PROSITE" id="PS50879"/>
    </source>
</evidence>
<dbReference type="Pfam" id="PF00075">
    <property type="entry name" value="RNase_H"/>
    <property type="match status" value="1"/>
</dbReference>
<evidence type="ECO:0000313" key="13">
    <source>
        <dbReference type="EMBL" id="QHT25139.1"/>
    </source>
</evidence>
<keyword evidence="9" id="KW-0255">Endonuclease</keyword>
<dbReference type="SUPFAM" id="SSF53098">
    <property type="entry name" value="Ribonuclease H-like"/>
    <property type="match status" value="1"/>
</dbReference>
<sequence>MTVLKEKFYAVKVGRLKGIYTTWNSCKEQVDGYVGSKYKSFKNRLDAENYLNNVQSINNLSSSINDLKNNELNFDDSNIVSVEPIKAIKPIKSTKKYNHNPDNDTFLVDYTYIFCDGSAKQHSDSENSSGFGVCLLNKEPKTSIIYGTKIGNDSNIKGELKAIIYSLELIGTLPQKNFIIVTDSEYSLNSILVWNISKTSSGKERMHLDLIGKCKMLIKELGFKGKKILFKHIMSHKKQPDDTSSYQYFLWFGNKLADDVAGIGKSVLSKNTSKLTYPSIWNKTSQSIN</sequence>
<feature type="domain" description="RNase H type-1" evidence="12">
    <location>
        <begin position="107"/>
        <end position="266"/>
    </location>
</feature>
<organism evidence="13">
    <name type="scientific">viral metagenome</name>
    <dbReference type="NCBI Taxonomy" id="1070528"/>
    <lineage>
        <taxon>unclassified sequences</taxon>
        <taxon>metagenomes</taxon>
        <taxon>organismal metagenomes</taxon>
    </lineage>
</organism>
<name>A0A6C0EA56_9ZZZZ</name>
<reference evidence="13" key="1">
    <citation type="journal article" date="2020" name="Nature">
        <title>Giant virus diversity and host interactions through global metagenomics.</title>
        <authorList>
            <person name="Schulz F."/>
            <person name="Roux S."/>
            <person name="Paez-Espino D."/>
            <person name="Jungbluth S."/>
            <person name="Walsh D.A."/>
            <person name="Denef V.J."/>
            <person name="McMahon K.D."/>
            <person name="Konstantinidis K.T."/>
            <person name="Eloe-Fadrosh E.A."/>
            <person name="Kyrpides N.C."/>
            <person name="Woyke T."/>
        </authorList>
    </citation>
    <scope>NUCLEOTIDE SEQUENCE</scope>
    <source>
        <strain evidence="13">GVMAG-M-3300023179-150</strain>
    </source>
</reference>
<comment type="catalytic activity">
    <reaction evidence="1">
        <text>Endonucleolytic cleavage to 5'-phosphomonoester.</text>
        <dbReference type="EC" id="3.1.26.4"/>
    </reaction>
</comment>
<dbReference type="InterPro" id="IPR050092">
    <property type="entry name" value="RNase_H"/>
</dbReference>
<evidence type="ECO:0000256" key="1">
    <source>
        <dbReference type="ARBA" id="ARBA00000077"/>
    </source>
</evidence>
<dbReference type="EC" id="3.1.26.4" evidence="5"/>
<proteinExistence type="inferred from homology"/>
<comment type="cofactor">
    <cofactor evidence="2">
        <name>Mg(2+)</name>
        <dbReference type="ChEBI" id="CHEBI:18420"/>
    </cofactor>
</comment>
<dbReference type="EMBL" id="MN739756">
    <property type="protein sequence ID" value="QHT25139.1"/>
    <property type="molecule type" value="Genomic_DNA"/>
</dbReference>
<accession>A0A6C0EA56</accession>
<dbReference type="GO" id="GO:0004523">
    <property type="term" value="F:RNA-DNA hybrid ribonuclease activity"/>
    <property type="evidence" value="ECO:0007669"/>
    <property type="project" value="UniProtKB-EC"/>
</dbReference>
<dbReference type="InterPro" id="IPR037056">
    <property type="entry name" value="RNase_H1_N_sf"/>
</dbReference>
<dbReference type="InterPro" id="IPR012337">
    <property type="entry name" value="RNaseH-like_sf"/>
</dbReference>
<dbReference type="SUPFAM" id="SSF55658">
    <property type="entry name" value="L9 N-domain-like"/>
    <property type="match status" value="1"/>
</dbReference>
<evidence type="ECO:0000256" key="9">
    <source>
        <dbReference type="ARBA" id="ARBA00022759"/>
    </source>
</evidence>
<dbReference type="PROSITE" id="PS50879">
    <property type="entry name" value="RNASE_H_1"/>
    <property type="match status" value="1"/>
</dbReference>
<comment type="similarity">
    <text evidence="4">Belongs to the RNase H family.</text>
</comment>
<evidence type="ECO:0000256" key="10">
    <source>
        <dbReference type="ARBA" id="ARBA00022801"/>
    </source>
</evidence>
<dbReference type="InterPro" id="IPR002156">
    <property type="entry name" value="RNaseH_domain"/>
</dbReference>
<dbReference type="InterPro" id="IPR036397">
    <property type="entry name" value="RNaseH_sf"/>
</dbReference>
<evidence type="ECO:0000256" key="8">
    <source>
        <dbReference type="ARBA" id="ARBA00022723"/>
    </source>
</evidence>
<keyword evidence="10" id="KW-0378">Hydrolase</keyword>
<evidence type="ECO:0000256" key="3">
    <source>
        <dbReference type="ARBA" id="ARBA00004065"/>
    </source>
</evidence>
<evidence type="ECO:0000256" key="7">
    <source>
        <dbReference type="ARBA" id="ARBA00022722"/>
    </source>
</evidence>
<dbReference type="Gene3D" id="3.40.970.10">
    <property type="entry name" value="Ribonuclease H1, N-terminal domain"/>
    <property type="match status" value="1"/>
</dbReference>
<keyword evidence="11" id="KW-0460">Magnesium</keyword>
<dbReference type="InterPro" id="IPR011320">
    <property type="entry name" value="RNase_H1_N"/>
</dbReference>
<evidence type="ECO:0000256" key="2">
    <source>
        <dbReference type="ARBA" id="ARBA00001946"/>
    </source>
</evidence>
<dbReference type="AlphaFoldDB" id="A0A6C0EA56"/>
<evidence type="ECO:0000256" key="6">
    <source>
        <dbReference type="ARBA" id="ARBA00017721"/>
    </source>
</evidence>
<evidence type="ECO:0000256" key="11">
    <source>
        <dbReference type="ARBA" id="ARBA00022842"/>
    </source>
</evidence>
<keyword evidence="7" id="KW-0540">Nuclease</keyword>
<dbReference type="GO" id="GO:0046872">
    <property type="term" value="F:metal ion binding"/>
    <property type="evidence" value="ECO:0007669"/>
    <property type="project" value="UniProtKB-KW"/>
</dbReference>
<protein>
    <recommendedName>
        <fullName evidence="6">Ribonuclease H</fullName>
        <ecNumber evidence="5">3.1.26.4</ecNumber>
    </recommendedName>
</protein>
<keyword evidence="8" id="KW-0479">Metal-binding</keyword>
<dbReference type="PANTHER" id="PTHR10642:SF26">
    <property type="entry name" value="RIBONUCLEASE H1"/>
    <property type="match status" value="1"/>
</dbReference>